<dbReference type="GO" id="GO:0003677">
    <property type="term" value="F:DNA binding"/>
    <property type="evidence" value="ECO:0007669"/>
    <property type="project" value="UniProtKB-KW"/>
</dbReference>
<sequence>MVDFGNRLRALRIAKGWTQSQLSSRLGLTKSVISAYETSLRYPSYDILIRITAIFGVSSDYLLGIEQTQTLDISGLSEENAQLVRQLVDALRN</sequence>
<dbReference type="PANTHER" id="PTHR46797:SF1">
    <property type="entry name" value="METHYLPHOSPHONATE SYNTHASE"/>
    <property type="match status" value="1"/>
</dbReference>
<dbReference type="InterPro" id="IPR001387">
    <property type="entry name" value="Cro/C1-type_HTH"/>
</dbReference>
<evidence type="ECO:0000256" key="1">
    <source>
        <dbReference type="ARBA" id="ARBA00023125"/>
    </source>
</evidence>
<dbReference type="InterPro" id="IPR010982">
    <property type="entry name" value="Lambda_DNA-bd_dom_sf"/>
</dbReference>
<dbReference type="CDD" id="cd00093">
    <property type="entry name" value="HTH_XRE"/>
    <property type="match status" value="1"/>
</dbReference>
<evidence type="ECO:0000313" key="3">
    <source>
        <dbReference type="EMBL" id="HIQ82191.1"/>
    </source>
</evidence>
<dbReference type="SMART" id="SM00530">
    <property type="entry name" value="HTH_XRE"/>
    <property type="match status" value="1"/>
</dbReference>
<dbReference type="Proteomes" id="UP000824260">
    <property type="component" value="Unassembled WGS sequence"/>
</dbReference>
<dbReference type="InterPro" id="IPR050807">
    <property type="entry name" value="TransReg_Diox_bact_type"/>
</dbReference>
<evidence type="ECO:0000313" key="4">
    <source>
        <dbReference type="Proteomes" id="UP000824260"/>
    </source>
</evidence>
<proteinExistence type="predicted"/>
<accession>A0A9D1CVX4</accession>
<gene>
    <name evidence="3" type="ORF">IAA52_03730</name>
</gene>
<dbReference type="GO" id="GO:0005829">
    <property type="term" value="C:cytosol"/>
    <property type="evidence" value="ECO:0007669"/>
    <property type="project" value="TreeGrafter"/>
</dbReference>
<evidence type="ECO:0000259" key="2">
    <source>
        <dbReference type="PROSITE" id="PS50943"/>
    </source>
</evidence>
<reference evidence="3" key="1">
    <citation type="submission" date="2020-10" db="EMBL/GenBank/DDBJ databases">
        <authorList>
            <person name="Gilroy R."/>
        </authorList>
    </citation>
    <scope>NUCLEOTIDE SEQUENCE</scope>
    <source>
        <strain evidence="3">ChiSjej6B24-2974</strain>
    </source>
</reference>
<comment type="caution">
    <text evidence="3">The sequence shown here is derived from an EMBL/GenBank/DDBJ whole genome shotgun (WGS) entry which is preliminary data.</text>
</comment>
<dbReference type="GO" id="GO:0003700">
    <property type="term" value="F:DNA-binding transcription factor activity"/>
    <property type="evidence" value="ECO:0007669"/>
    <property type="project" value="TreeGrafter"/>
</dbReference>
<keyword evidence="1" id="KW-0238">DNA-binding</keyword>
<dbReference type="Gene3D" id="1.10.260.40">
    <property type="entry name" value="lambda repressor-like DNA-binding domains"/>
    <property type="match status" value="1"/>
</dbReference>
<dbReference type="SUPFAM" id="SSF47413">
    <property type="entry name" value="lambda repressor-like DNA-binding domains"/>
    <property type="match status" value="1"/>
</dbReference>
<dbReference type="AlphaFoldDB" id="A0A9D1CVX4"/>
<dbReference type="PANTHER" id="PTHR46797">
    <property type="entry name" value="HTH-TYPE TRANSCRIPTIONAL REGULATOR"/>
    <property type="match status" value="1"/>
</dbReference>
<reference evidence="3" key="2">
    <citation type="journal article" date="2021" name="PeerJ">
        <title>Extensive microbial diversity within the chicken gut microbiome revealed by metagenomics and culture.</title>
        <authorList>
            <person name="Gilroy R."/>
            <person name="Ravi A."/>
            <person name="Getino M."/>
            <person name="Pursley I."/>
            <person name="Horton D.L."/>
            <person name="Alikhan N.F."/>
            <person name="Baker D."/>
            <person name="Gharbi K."/>
            <person name="Hall N."/>
            <person name="Watson M."/>
            <person name="Adriaenssens E.M."/>
            <person name="Foster-Nyarko E."/>
            <person name="Jarju S."/>
            <person name="Secka A."/>
            <person name="Antonio M."/>
            <person name="Oren A."/>
            <person name="Chaudhuri R.R."/>
            <person name="La Ragione R."/>
            <person name="Hildebrand F."/>
            <person name="Pallen M.J."/>
        </authorList>
    </citation>
    <scope>NUCLEOTIDE SEQUENCE</scope>
    <source>
        <strain evidence="3">ChiSjej6B24-2974</strain>
    </source>
</reference>
<dbReference type="PROSITE" id="PS50943">
    <property type="entry name" value="HTH_CROC1"/>
    <property type="match status" value="1"/>
</dbReference>
<organism evidence="3 4">
    <name type="scientific">Candidatus Pullichristensenella stercorigallinarum</name>
    <dbReference type="NCBI Taxonomy" id="2840909"/>
    <lineage>
        <taxon>Bacteria</taxon>
        <taxon>Bacillati</taxon>
        <taxon>Bacillota</taxon>
        <taxon>Clostridia</taxon>
        <taxon>Candidatus Pullichristensenella</taxon>
    </lineage>
</organism>
<feature type="domain" description="HTH cro/C1-type" evidence="2">
    <location>
        <begin position="8"/>
        <end position="62"/>
    </location>
</feature>
<dbReference type="EMBL" id="DVFZ01000035">
    <property type="protein sequence ID" value="HIQ82191.1"/>
    <property type="molecule type" value="Genomic_DNA"/>
</dbReference>
<protein>
    <submittedName>
        <fullName evidence="3">Helix-turn-helix transcriptional regulator</fullName>
    </submittedName>
</protein>
<dbReference type="Pfam" id="PF01381">
    <property type="entry name" value="HTH_3"/>
    <property type="match status" value="1"/>
</dbReference>
<name>A0A9D1CVX4_9FIRM</name>